<evidence type="ECO:0000256" key="8">
    <source>
        <dbReference type="ARBA" id="ARBA00023157"/>
    </source>
</evidence>
<evidence type="ECO:0000256" key="7">
    <source>
        <dbReference type="ARBA" id="ARBA00023136"/>
    </source>
</evidence>
<dbReference type="GO" id="GO:0001607">
    <property type="term" value="F:neuromedin U receptor activity"/>
    <property type="evidence" value="ECO:0007669"/>
    <property type="project" value="InterPro"/>
</dbReference>
<dbReference type="EMBL" id="NCKV01002195">
    <property type="protein sequence ID" value="RWS27185.1"/>
    <property type="molecule type" value="Genomic_DNA"/>
</dbReference>
<proteinExistence type="inferred from homology"/>
<comment type="caution">
    <text evidence="16">The sequence shown here is derived from an EMBL/GenBank/DDBJ whole genome shotgun (WGS) entry which is preliminary data.</text>
</comment>
<evidence type="ECO:0000256" key="2">
    <source>
        <dbReference type="ARBA" id="ARBA00010663"/>
    </source>
</evidence>
<evidence type="ECO:0000313" key="17">
    <source>
        <dbReference type="Proteomes" id="UP000288716"/>
    </source>
</evidence>
<evidence type="ECO:0000313" key="16">
    <source>
        <dbReference type="EMBL" id="RWS27185.1"/>
    </source>
</evidence>
<keyword evidence="6 12" id="KW-0297">G-protein coupled receptor</keyword>
<feature type="transmembrane region" description="Helical" evidence="14">
    <location>
        <begin position="252"/>
        <end position="272"/>
    </location>
</feature>
<keyword evidence="17" id="KW-1185">Reference proteome</keyword>
<accession>A0A443SI74</accession>
<evidence type="ECO:0000256" key="13">
    <source>
        <dbReference type="SAM" id="MobiDB-lite"/>
    </source>
</evidence>
<dbReference type="Gene3D" id="1.20.1070.10">
    <property type="entry name" value="Rhodopsin 7-helix transmembrane proteins"/>
    <property type="match status" value="1"/>
</dbReference>
<dbReference type="OrthoDB" id="5962705at2759"/>
<gene>
    <name evidence="16" type="ORF">B4U80_05287</name>
</gene>
<evidence type="ECO:0000256" key="9">
    <source>
        <dbReference type="ARBA" id="ARBA00023170"/>
    </source>
</evidence>
<keyword evidence="5 14" id="KW-1133">Transmembrane helix</keyword>
<keyword evidence="3" id="KW-1003">Cell membrane</keyword>
<dbReference type="GO" id="GO:0005886">
    <property type="term" value="C:plasma membrane"/>
    <property type="evidence" value="ECO:0007669"/>
    <property type="project" value="UniProtKB-SubCell"/>
</dbReference>
<evidence type="ECO:0000256" key="14">
    <source>
        <dbReference type="SAM" id="Phobius"/>
    </source>
</evidence>
<dbReference type="InterPro" id="IPR017452">
    <property type="entry name" value="GPCR_Rhodpsn_7TM"/>
</dbReference>
<feature type="transmembrane region" description="Helical" evidence="14">
    <location>
        <begin position="100"/>
        <end position="124"/>
    </location>
</feature>
<keyword evidence="8" id="KW-1015">Disulfide bond</keyword>
<dbReference type="PANTHER" id="PTHR24243:SF208">
    <property type="entry name" value="PYROKININ-1 RECEPTOR"/>
    <property type="match status" value="1"/>
</dbReference>
<comment type="similarity">
    <text evidence="2 12">Belongs to the G-protein coupled receptor 1 family.</text>
</comment>
<feature type="domain" description="G-protein coupled receptors family 1 profile" evidence="15">
    <location>
        <begin position="1"/>
        <end position="272"/>
    </location>
</feature>
<feature type="region of interest" description="Disordered" evidence="13">
    <location>
        <begin position="295"/>
        <end position="323"/>
    </location>
</feature>
<keyword evidence="11 12" id="KW-0807">Transducer</keyword>
<dbReference type="Proteomes" id="UP000288716">
    <property type="component" value="Unassembled WGS sequence"/>
</dbReference>
<evidence type="ECO:0000256" key="6">
    <source>
        <dbReference type="ARBA" id="ARBA00023040"/>
    </source>
</evidence>
<evidence type="ECO:0000256" key="1">
    <source>
        <dbReference type="ARBA" id="ARBA00004651"/>
    </source>
</evidence>
<dbReference type="PRINTS" id="PR01565">
    <property type="entry name" value="NEUROMEDINUR"/>
</dbReference>
<evidence type="ECO:0000256" key="5">
    <source>
        <dbReference type="ARBA" id="ARBA00022989"/>
    </source>
</evidence>
<dbReference type="SUPFAM" id="SSF81321">
    <property type="entry name" value="Family A G protein-coupled receptor-like"/>
    <property type="match status" value="1"/>
</dbReference>
<dbReference type="STRING" id="299467.A0A443SI74"/>
<evidence type="ECO:0000256" key="4">
    <source>
        <dbReference type="ARBA" id="ARBA00022692"/>
    </source>
</evidence>
<keyword evidence="10" id="KW-0325">Glycoprotein</keyword>
<feature type="non-terminal residue" evidence="16">
    <location>
        <position position="1"/>
    </location>
</feature>
<dbReference type="PRINTS" id="PR00237">
    <property type="entry name" value="GPCRRHODOPSN"/>
</dbReference>
<dbReference type="PANTHER" id="PTHR24243">
    <property type="entry name" value="G-PROTEIN COUPLED RECEPTOR"/>
    <property type="match status" value="1"/>
</dbReference>
<feature type="transmembrane region" description="Helical" evidence="14">
    <location>
        <begin position="207"/>
        <end position="226"/>
    </location>
</feature>
<evidence type="ECO:0000256" key="11">
    <source>
        <dbReference type="ARBA" id="ARBA00023224"/>
    </source>
</evidence>
<organism evidence="16 17">
    <name type="scientific">Leptotrombidium deliense</name>
    <dbReference type="NCBI Taxonomy" id="299467"/>
    <lineage>
        <taxon>Eukaryota</taxon>
        <taxon>Metazoa</taxon>
        <taxon>Ecdysozoa</taxon>
        <taxon>Arthropoda</taxon>
        <taxon>Chelicerata</taxon>
        <taxon>Arachnida</taxon>
        <taxon>Acari</taxon>
        <taxon>Acariformes</taxon>
        <taxon>Trombidiformes</taxon>
        <taxon>Prostigmata</taxon>
        <taxon>Anystina</taxon>
        <taxon>Parasitengona</taxon>
        <taxon>Trombiculoidea</taxon>
        <taxon>Trombiculidae</taxon>
        <taxon>Leptotrombidium</taxon>
    </lineage>
</organism>
<evidence type="ECO:0000259" key="15">
    <source>
        <dbReference type="PROSITE" id="PS50262"/>
    </source>
</evidence>
<dbReference type="PROSITE" id="PS50262">
    <property type="entry name" value="G_PROTEIN_RECEP_F1_2"/>
    <property type="match status" value="1"/>
</dbReference>
<evidence type="ECO:0000256" key="12">
    <source>
        <dbReference type="RuleBase" id="RU000688"/>
    </source>
</evidence>
<protein>
    <submittedName>
        <fullName evidence="16">Alpha-1B adrenergic receptor-like protein</fullName>
    </submittedName>
</protein>
<keyword evidence="7 14" id="KW-0472">Membrane</keyword>
<dbReference type="VEuPathDB" id="VectorBase:LDEU004855"/>
<comment type="subcellular location">
    <subcellularLocation>
        <location evidence="1">Cell membrane</location>
        <topology evidence="1">Multi-pass membrane protein</topology>
    </subcellularLocation>
</comment>
<dbReference type="AlphaFoldDB" id="A0A443SI74"/>
<reference evidence="16 17" key="1">
    <citation type="journal article" date="2018" name="Gigascience">
        <title>Genomes of trombidid mites reveal novel predicted allergens and laterally-transferred genes associated with secondary metabolism.</title>
        <authorList>
            <person name="Dong X."/>
            <person name="Chaisiri K."/>
            <person name="Xia D."/>
            <person name="Armstrong S.D."/>
            <person name="Fang Y."/>
            <person name="Donnelly M.J."/>
            <person name="Kadowaki T."/>
            <person name="McGarry J.W."/>
            <person name="Darby A.C."/>
            <person name="Makepeace B.L."/>
        </authorList>
    </citation>
    <scope>NUCLEOTIDE SEQUENCE [LARGE SCALE GENOMIC DNA]</scope>
    <source>
        <strain evidence="16">UoL-UT</strain>
    </source>
</reference>
<feature type="transmembrane region" description="Helical" evidence="14">
    <location>
        <begin position="149"/>
        <end position="172"/>
    </location>
</feature>
<dbReference type="InterPro" id="IPR000276">
    <property type="entry name" value="GPCR_Rhodpsn"/>
</dbReference>
<name>A0A443SI74_9ACAR</name>
<dbReference type="PROSITE" id="PS00237">
    <property type="entry name" value="G_PROTEIN_RECEP_F1_1"/>
    <property type="match status" value="1"/>
</dbReference>
<keyword evidence="4 12" id="KW-0812">Transmembrane</keyword>
<evidence type="ECO:0000256" key="10">
    <source>
        <dbReference type="ARBA" id="ARBA00023180"/>
    </source>
</evidence>
<evidence type="ECO:0000256" key="3">
    <source>
        <dbReference type="ARBA" id="ARBA00022475"/>
    </source>
</evidence>
<feature type="non-terminal residue" evidence="16">
    <location>
        <position position="347"/>
    </location>
</feature>
<dbReference type="InterPro" id="IPR005390">
    <property type="entry name" value="NeuromedU_rcpt"/>
</dbReference>
<sequence length="347" mass="39543">KVAVALLLNDEDNEDTFCFGVPLELYVLWHQYPWNLGLLVCQMKHLISEATSYASILTLVTFTLERYLAICGSPKSPPVAATLNTNSCDHLKRIALRNIIIIWMLSFLGAAPLTLFAQINYVYIKQMPVYESAWCGVPFNQPHRIWETIVIMSTILFFVIPLTVISLLYYFIARTLKKATKLDPFHNPDLQLTDQRSSRKIIQSRKIVIRLLVAIVIAFTICWTPFHAQRLLFIYASIHTQWPDDLRQINQIFFLVAGVLYYLNSTINPILYSAMSTRFRLAFNLYVSGCCGKSNSKHGSRSNSSANRHRATPSKSNSDNAACPNVMNGRGVISKVQWNRNLNYLEV</sequence>
<dbReference type="Pfam" id="PF00001">
    <property type="entry name" value="7tm_1"/>
    <property type="match status" value="1"/>
</dbReference>
<keyword evidence="9 12" id="KW-0675">Receptor</keyword>